<gene>
    <name evidence="9" type="ORF">DBZ36_16880</name>
</gene>
<keyword evidence="3 6" id="KW-1133">Transmembrane helix</keyword>
<keyword evidence="10" id="KW-1185">Reference proteome</keyword>
<dbReference type="GO" id="GO:0016020">
    <property type="term" value="C:membrane"/>
    <property type="evidence" value="ECO:0007669"/>
    <property type="project" value="UniProtKB-SubCell"/>
</dbReference>
<feature type="transmembrane region" description="Helical" evidence="6">
    <location>
        <begin position="225"/>
        <end position="242"/>
    </location>
</feature>
<name>A0A420E837_9ALTE</name>
<dbReference type="Pfam" id="PF04932">
    <property type="entry name" value="Wzy_C"/>
    <property type="match status" value="1"/>
</dbReference>
<dbReference type="PANTHER" id="PTHR37422">
    <property type="entry name" value="TEICHURONIC ACID BIOSYNTHESIS PROTEIN TUAE"/>
    <property type="match status" value="1"/>
</dbReference>
<evidence type="ECO:0000256" key="2">
    <source>
        <dbReference type="ARBA" id="ARBA00022692"/>
    </source>
</evidence>
<dbReference type="RefSeq" id="WP_120356144.1">
    <property type="nucleotide sequence ID" value="NZ_RAQO01000009.1"/>
</dbReference>
<feature type="transmembrane region" description="Helical" evidence="6">
    <location>
        <begin position="374"/>
        <end position="392"/>
    </location>
</feature>
<feature type="transmembrane region" description="Helical" evidence="6">
    <location>
        <begin position="249"/>
        <end position="271"/>
    </location>
</feature>
<dbReference type="PANTHER" id="PTHR37422:SF21">
    <property type="entry name" value="EXOQ-LIKE PROTEIN"/>
    <property type="match status" value="1"/>
</dbReference>
<evidence type="ECO:0000256" key="3">
    <source>
        <dbReference type="ARBA" id="ARBA00022989"/>
    </source>
</evidence>
<feature type="compositionally biased region" description="Low complexity" evidence="5">
    <location>
        <begin position="561"/>
        <end position="575"/>
    </location>
</feature>
<feature type="transmembrane region" description="Helical" evidence="6">
    <location>
        <begin position="427"/>
        <end position="448"/>
    </location>
</feature>
<evidence type="ECO:0000256" key="5">
    <source>
        <dbReference type="SAM" id="MobiDB-lite"/>
    </source>
</evidence>
<evidence type="ECO:0000256" key="4">
    <source>
        <dbReference type="ARBA" id="ARBA00023136"/>
    </source>
</evidence>
<protein>
    <submittedName>
        <fullName evidence="9">Uncharacterized protein</fullName>
    </submittedName>
</protein>
<keyword evidence="2 6" id="KW-0812">Transmembrane</keyword>
<dbReference type="Proteomes" id="UP000286482">
    <property type="component" value="Unassembled WGS sequence"/>
</dbReference>
<comment type="subcellular location">
    <subcellularLocation>
        <location evidence="1">Membrane</location>
        <topology evidence="1">Multi-pass membrane protein</topology>
    </subcellularLocation>
</comment>
<dbReference type="InterPro" id="IPR007016">
    <property type="entry name" value="O-antigen_ligase-rel_domated"/>
</dbReference>
<organism evidence="9 10">
    <name type="scientific">Alginatibacterium sediminis</name>
    <dbReference type="NCBI Taxonomy" id="2164068"/>
    <lineage>
        <taxon>Bacteria</taxon>
        <taxon>Pseudomonadati</taxon>
        <taxon>Pseudomonadota</taxon>
        <taxon>Gammaproteobacteria</taxon>
        <taxon>Alteromonadales</taxon>
        <taxon>Alteromonadaceae</taxon>
        <taxon>Alginatibacterium</taxon>
    </lineage>
</organism>
<dbReference type="EMBL" id="RAQO01000009">
    <property type="protein sequence ID" value="RKF14333.1"/>
    <property type="molecule type" value="Genomic_DNA"/>
</dbReference>
<dbReference type="InterPro" id="IPR021797">
    <property type="entry name" value="Wzy_C_2"/>
</dbReference>
<proteinExistence type="predicted"/>
<evidence type="ECO:0000313" key="10">
    <source>
        <dbReference type="Proteomes" id="UP000286482"/>
    </source>
</evidence>
<feature type="transmembrane region" description="Helical" evidence="6">
    <location>
        <begin position="97"/>
        <end position="117"/>
    </location>
</feature>
<feature type="transmembrane region" description="Helical" evidence="6">
    <location>
        <begin position="177"/>
        <end position="194"/>
    </location>
</feature>
<sequence>MDSTLTNAPTKLRRSFLLVLTVYLLAGMHYFQHNQGGSGLELPINLVAWVFISTLIGLGLWQISLNRKVYFPPALIAVSVMTLCLWIPMLYPNNQFASLALPRLLALSAGVLMLLAFFQFRFERRHINIICYLILVAVIIEAAYGFSQRYFFEIGNWMGFNTTGYRRPYAIFQQPNPASSFFLFGPLISAYLICTNSKLKNWQLALITISSAAAGWMVMQNASRTSTIAYAISLVLMAPWLYQRARKAYLQTWLVACLLGVLVPYLAAILISGEAIEVAKSVSIRETIYFTCLLMIAAKPLLGWGYGGFDSHYHHQQLLYNQQGIINDFQPNMAHPHNELFLWGVEGGLLPVIAIVGFSLYLTKVMFSRGWKRGSFYFGLLFPILFHCMTEYPFYHAAVLWLLFLFVVFLVLHDTQALKSQNVLYDFALRCFAILIPILTSAFMLTGLKTVDLIVKYERNPEASVVLLEQIVNPFPMLTKVEYNSMTYRLRAGLVLGLDDELEAYVEWSKEKIANFPRPELYHNLSLAYQQLGQIQLSDNIRQQGRELFPKSSLLQAELPQSSATSSSSDTSQSQGIGLSEGKPTLSTASSS</sequence>
<feature type="transmembrane region" description="Helical" evidence="6">
    <location>
        <begin position="43"/>
        <end position="63"/>
    </location>
</feature>
<evidence type="ECO:0000256" key="6">
    <source>
        <dbReference type="SAM" id="Phobius"/>
    </source>
</evidence>
<evidence type="ECO:0000313" key="9">
    <source>
        <dbReference type="EMBL" id="RKF14333.1"/>
    </source>
</evidence>
<feature type="transmembrane region" description="Helical" evidence="6">
    <location>
        <begin position="129"/>
        <end position="147"/>
    </location>
</feature>
<dbReference type="InterPro" id="IPR051533">
    <property type="entry name" value="WaaL-like"/>
</dbReference>
<accession>A0A420E837</accession>
<feature type="domain" description="O-antigen ligase-related" evidence="7">
    <location>
        <begin position="211"/>
        <end position="352"/>
    </location>
</feature>
<evidence type="ECO:0000256" key="1">
    <source>
        <dbReference type="ARBA" id="ARBA00004141"/>
    </source>
</evidence>
<feature type="region of interest" description="Disordered" evidence="5">
    <location>
        <begin position="556"/>
        <end position="592"/>
    </location>
</feature>
<feature type="domain" description="Virulence factor membrane-bound polymerase C-terminal" evidence="8">
    <location>
        <begin position="378"/>
        <end position="560"/>
    </location>
</feature>
<dbReference type="AlphaFoldDB" id="A0A420E837"/>
<reference evidence="9 10" key="1">
    <citation type="submission" date="2018-09" db="EMBL/GenBank/DDBJ databases">
        <authorList>
            <person name="Wang Z."/>
        </authorList>
    </citation>
    <scope>NUCLEOTIDE SEQUENCE [LARGE SCALE GENOMIC DNA]</scope>
    <source>
        <strain evidence="9 10">ALS 81</strain>
    </source>
</reference>
<evidence type="ECO:0000259" key="8">
    <source>
        <dbReference type="Pfam" id="PF11846"/>
    </source>
</evidence>
<feature type="transmembrane region" description="Helical" evidence="6">
    <location>
        <begin position="70"/>
        <end position="91"/>
    </location>
</feature>
<feature type="transmembrane region" description="Helical" evidence="6">
    <location>
        <begin position="398"/>
        <end position="415"/>
    </location>
</feature>
<feature type="transmembrane region" description="Helical" evidence="6">
    <location>
        <begin position="340"/>
        <end position="362"/>
    </location>
</feature>
<comment type="caution">
    <text evidence="9">The sequence shown here is derived from an EMBL/GenBank/DDBJ whole genome shotgun (WGS) entry which is preliminary data.</text>
</comment>
<evidence type="ECO:0000259" key="7">
    <source>
        <dbReference type="Pfam" id="PF04932"/>
    </source>
</evidence>
<keyword evidence="4 6" id="KW-0472">Membrane</keyword>
<dbReference type="OrthoDB" id="5596698at2"/>
<feature type="transmembrane region" description="Helical" evidence="6">
    <location>
        <begin position="12"/>
        <end position="31"/>
    </location>
</feature>
<dbReference type="Pfam" id="PF11846">
    <property type="entry name" value="Wzy_C_2"/>
    <property type="match status" value="1"/>
</dbReference>